<evidence type="ECO:0000256" key="1">
    <source>
        <dbReference type="SAM" id="Phobius"/>
    </source>
</evidence>
<evidence type="ECO:0000313" key="3">
    <source>
        <dbReference type="Proteomes" id="UP000257055"/>
    </source>
</evidence>
<accession>A0A3D8TRW4</accession>
<sequence>MQSLNWQRIMQIIVVFLFGFFATFVFLGNLMDFNSNYEFVRHVLSMDTTFKGNDLMWRSIDNHTIWLIAYWGIIIAEGIVAFLGWFTAINLLRAYKKPAAEFKSRKWSGYLMFILIFLIWYVGFVVIGSEWFAMWQSEAWNGKETAMGITQVALGMLIVFMFPEKDSAE</sequence>
<protein>
    <submittedName>
        <fullName evidence="2">Membrane protein</fullName>
    </submittedName>
</protein>
<reference evidence="3" key="1">
    <citation type="submission" date="2015-04" db="EMBL/GenBank/DDBJ databases">
        <authorList>
            <person name="Schardt J."/>
            <person name="Mueller-Herbst S."/>
            <person name="Scherer S."/>
            <person name="Huptas C."/>
        </authorList>
    </citation>
    <scope>NUCLEOTIDE SEQUENCE [LARGE SCALE GENOMIC DNA]</scope>
    <source>
        <strain evidence="3">Kiel-L1</strain>
    </source>
</reference>
<name>A0A3D8TRW4_9LIST</name>
<gene>
    <name evidence="2" type="ORF">UR08_09390</name>
</gene>
<feature type="transmembrane region" description="Helical" evidence="1">
    <location>
        <begin position="12"/>
        <end position="31"/>
    </location>
</feature>
<dbReference type="EMBL" id="LARY01000002">
    <property type="protein sequence ID" value="RDX01149.1"/>
    <property type="molecule type" value="Genomic_DNA"/>
</dbReference>
<dbReference type="AlphaFoldDB" id="A0A3D8TRW4"/>
<evidence type="ECO:0000313" key="2">
    <source>
        <dbReference type="EMBL" id="RDX01149.1"/>
    </source>
</evidence>
<keyword evidence="1" id="KW-1133">Transmembrane helix</keyword>
<comment type="caution">
    <text evidence="2">The sequence shown here is derived from an EMBL/GenBank/DDBJ whole genome shotgun (WGS) entry which is preliminary data.</text>
</comment>
<dbReference type="RefSeq" id="WP_240616061.1">
    <property type="nucleotide sequence ID" value="NZ_LARY01000002.1"/>
</dbReference>
<keyword evidence="1" id="KW-0812">Transmembrane</keyword>
<dbReference type="Proteomes" id="UP000257055">
    <property type="component" value="Unassembled WGS sequence"/>
</dbReference>
<keyword evidence="3" id="KW-1185">Reference proteome</keyword>
<feature type="transmembrane region" description="Helical" evidence="1">
    <location>
        <begin position="110"/>
        <end position="133"/>
    </location>
</feature>
<feature type="transmembrane region" description="Helical" evidence="1">
    <location>
        <begin position="145"/>
        <end position="163"/>
    </location>
</feature>
<organism evidence="2 3">
    <name type="scientific">Listeria kieliensis</name>
    <dbReference type="NCBI Taxonomy" id="1621700"/>
    <lineage>
        <taxon>Bacteria</taxon>
        <taxon>Bacillati</taxon>
        <taxon>Bacillota</taxon>
        <taxon>Bacilli</taxon>
        <taxon>Bacillales</taxon>
        <taxon>Listeriaceae</taxon>
        <taxon>Listeria</taxon>
    </lineage>
</organism>
<proteinExistence type="predicted"/>
<dbReference type="Pfam" id="PF09933">
    <property type="entry name" value="DUF2165"/>
    <property type="match status" value="1"/>
</dbReference>
<keyword evidence="1" id="KW-0472">Membrane</keyword>
<feature type="transmembrane region" description="Helical" evidence="1">
    <location>
        <begin position="65"/>
        <end position="89"/>
    </location>
</feature>
<dbReference type="InterPro" id="IPR018681">
    <property type="entry name" value="DUF2165_transmembrane"/>
</dbReference>